<comment type="similarity">
    <text evidence="2">Belongs to the FliN/MopA/SpaO family.</text>
</comment>
<dbReference type="InterPro" id="IPR001543">
    <property type="entry name" value="FliN-like_C"/>
</dbReference>
<keyword evidence="10" id="KW-0969">Cilium</keyword>
<dbReference type="GO" id="GO:0071973">
    <property type="term" value="P:bacterial-type flagellum-dependent cell motility"/>
    <property type="evidence" value="ECO:0007669"/>
    <property type="project" value="InterPro"/>
</dbReference>
<dbReference type="GO" id="GO:0006935">
    <property type="term" value="P:chemotaxis"/>
    <property type="evidence" value="ECO:0007669"/>
    <property type="project" value="UniProtKB-KW"/>
</dbReference>
<dbReference type="Pfam" id="PF04509">
    <property type="entry name" value="CheC"/>
    <property type="match status" value="2"/>
</dbReference>
<dbReference type="Proteomes" id="UP001158066">
    <property type="component" value="Unassembled WGS sequence"/>
</dbReference>
<dbReference type="InterPro" id="IPR001172">
    <property type="entry name" value="FliN_T3SS_HrcQb"/>
</dbReference>
<dbReference type="GO" id="GO:0009425">
    <property type="term" value="C:bacterial-type flagellum basal body"/>
    <property type="evidence" value="ECO:0007669"/>
    <property type="project" value="InterPro"/>
</dbReference>
<reference evidence="10" key="1">
    <citation type="submission" date="2017-05" db="EMBL/GenBank/DDBJ databases">
        <authorList>
            <person name="Varghese N."/>
            <person name="Submissions S."/>
        </authorList>
    </citation>
    <scope>NUCLEOTIDE SEQUENCE</scope>
    <source>
        <strain evidence="10">Su22</strain>
    </source>
</reference>
<dbReference type="InterPro" id="IPR028976">
    <property type="entry name" value="CheC-like_sf"/>
</dbReference>
<dbReference type="InterPro" id="IPR036429">
    <property type="entry name" value="SpoA-like_sf"/>
</dbReference>
<dbReference type="PRINTS" id="PR00956">
    <property type="entry name" value="FLGMOTORFLIN"/>
</dbReference>
<dbReference type="InterPro" id="IPR007597">
    <property type="entry name" value="CheC"/>
</dbReference>
<dbReference type="NCBIfam" id="TIGR02480">
    <property type="entry name" value="fliN"/>
    <property type="match status" value="1"/>
</dbReference>
<evidence type="ECO:0000259" key="8">
    <source>
        <dbReference type="Pfam" id="PF01052"/>
    </source>
</evidence>
<proteinExistence type="inferred from homology"/>
<organism evidence="10 11">
    <name type="scientific">Anoxynatronum buryatiense</name>
    <dbReference type="NCBI Taxonomy" id="489973"/>
    <lineage>
        <taxon>Bacteria</taxon>
        <taxon>Bacillati</taxon>
        <taxon>Bacillota</taxon>
        <taxon>Clostridia</taxon>
        <taxon>Eubacteriales</taxon>
        <taxon>Clostridiaceae</taxon>
        <taxon>Anoxynatronum</taxon>
    </lineage>
</organism>
<gene>
    <name evidence="10" type="ORF">SAMN06296020_103127</name>
</gene>
<dbReference type="PANTHER" id="PTHR43484">
    <property type="match status" value="1"/>
</dbReference>
<evidence type="ECO:0000256" key="6">
    <source>
        <dbReference type="ARBA" id="ARBA00023136"/>
    </source>
</evidence>
<evidence type="ECO:0000256" key="7">
    <source>
        <dbReference type="SAM" id="MobiDB-lite"/>
    </source>
</evidence>
<comment type="caution">
    <text evidence="10">The sequence shown here is derived from an EMBL/GenBank/DDBJ whole genome shotgun (WGS) entry which is preliminary data.</text>
</comment>
<evidence type="ECO:0000256" key="4">
    <source>
        <dbReference type="ARBA" id="ARBA00022500"/>
    </source>
</evidence>
<feature type="domain" description="Flagellar motor switch protein FliN-like C-terminal" evidence="8">
    <location>
        <begin position="316"/>
        <end position="386"/>
    </location>
</feature>
<evidence type="ECO:0000259" key="9">
    <source>
        <dbReference type="Pfam" id="PF04509"/>
    </source>
</evidence>
<keyword evidence="6" id="KW-0472">Membrane</keyword>
<dbReference type="InterPro" id="IPR012826">
    <property type="entry name" value="FliN"/>
</dbReference>
<evidence type="ECO:0000256" key="3">
    <source>
        <dbReference type="ARBA" id="ARBA00022475"/>
    </source>
</evidence>
<dbReference type="Gene3D" id="2.30.330.10">
    <property type="entry name" value="SpoA-like"/>
    <property type="match status" value="1"/>
</dbReference>
<keyword evidence="3" id="KW-1003">Cell membrane</keyword>
<dbReference type="SUPFAM" id="SSF101801">
    <property type="entry name" value="Surface presentation of antigens (SPOA)"/>
    <property type="match status" value="1"/>
</dbReference>
<feature type="region of interest" description="Disordered" evidence="7">
    <location>
        <begin position="231"/>
        <end position="289"/>
    </location>
</feature>
<dbReference type="RefSeq" id="WP_346771718.1">
    <property type="nucleotide sequence ID" value="NZ_FXUF01000003.1"/>
</dbReference>
<evidence type="ECO:0000256" key="5">
    <source>
        <dbReference type="ARBA" id="ARBA00022779"/>
    </source>
</evidence>
<evidence type="ECO:0000256" key="1">
    <source>
        <dbReference type="ARBA" id="ARBA00004413"/>
    </source>
</evidence>
<dbReference type="AlphaFoldDB" id="A0AA45WUP8"/>
<keyword evidence="10" id="KW-0282">Flagellum</keyword>
<dbReference type="SUPFAM" id="SSF103039">
    <property type="entry name" value="CheC-like"/>
    <property type="match status" value="1"/>
</dbReference>
<dbReference type="Pfam" id="PF01052">
    <property type="entry name" value="FliMN_C"/>
    <property type="match status" value="1"/>
</dbReference>
<dbReference type="GO" id="GO:0003774">
    <property type="term" value="F:cytoskeletal motor activity"/>
    <property type="evidence" value="ECO:0007669"/>
    <property type="project" value="InterPro"/>
</dbReference>
<feature type="domain" description="CheC-like protein" evidence="9">
    <location>
        <begin position="45"/>
        <end position="78"/>
    </location>
</feature>
<feature type="compositionally biased region" description="Low complexity" evidence="7">
    <location>
        <begin position="238"/>
        <end position="250"/>
    </location>
</feature>
<protein>
    <submittedName>
        <fullName evidence="10">Flagellar motor switch protein FliN/FliY</fullName>
    </submittedName>
</protein>
<sequence>MNLMSDMLSQEEIDALLSGGDSSDDEPSSEAATTEEEIYFSEQAKDTIGEIGNISMGTAATTLSTLLNNKVVITTPRVALMSLKNLSKEYPLPFVGVEVRYKEGIKGTNLMVLKESDVKIITNLMMGQSPEATDDPISDLHLSAIAEAMNQMVGSSSTSLSEMFMKKIDISPPKAFQLDLQTPNLNQHVSDLDETFVRIAFKMEVGDLIDSEIMQLIPIDFANEMVQTLMPESGGSEAPTTTAPQPMPAANDDFMMDFDEATMPTAPAMQPPATPQRQSTPPPVAQPQPNVNVQPAQFQSFDDTASGTAIPENIALIQDVPLKVTVELGRTVKRVSEVLEFGPGTIVELDRIVGEPLDILVNGQYVAKGEVVVIDENYGIRVTDIVNPNKRFSKI</sequence>
<evidence type="ECO:0000313" key="11">
    <source>
        <dbReference type="Proteomes" id="UP001158066"/>
    </source>
</evidence>
<dbReference type="GO" id="GO:0005886">
    <property type="term" value="C:plasma membrane"/>
    <property type="evidence" value="ECO:0007669"/>
    <property type="project" value="UniProtKB-SubCell"/>
</dbReference>
<accession>A0AA45WUP8</accession>
<dbReference type="PANTHER" id="PTHR43484:SF1">
    <property type="entry name" value="FLAGELLAR MOTOR SWITCH PROTEIN FLIN"/>
    <property type="match status" value="1"/>
</dbReference>
<dbReference type="CDD" id="cd17907">
    <property type="entry name" value="FliY_FliN-Y"/>
    <property type="match status" value="1"/>
</dbReference>
<keyword evidence="11" id="KW-1185">Reference proteome</keyword>
<dbReference type="EMBL" id="FXUF01000003">
    <property type="protein sequence ID" value="SMP47329.1"/>
    <property type="molecule type" value="Genomic_DNA"/>
</dbReference>
<name>A0AA45WUP8_9CLOT</name>
<keyword evidence="4" id="KW-0145">Chemotaxis</keyword>
<keyword evidence="10" id="KW-0966">Cell projection</keyword>
<dbReference type="NCBIfam" id="NF005995">
    <property type="entry name" value="PRK08119.1"/>
    <property type="match status" value="1"/>
</dbReference>
<feature type="domain" description="CheC-like protein" evidence="9">
    <location>
        <begin position="140"/>
        <end position="175"/>
    </location>
</feature>
<comment type="subcellular location">
    <subcellularLocation>
        <location evidence="1">Cell membrane</location>
        <topology evidence="1">Peripheral membrane protein</topology>
        <orientation evidence="1">Cytoplasmic side</orientation>
    </subcellularLocation>
</comment>
<dbReference type="Gene3D" id="3.40.1550.10">
    <property type="entry name" value="CheC-like"/>
    <property type="match status" value="1"/>
</dbReference>
<feature type="compositionally biased region" description="Pro residues" evidence="7">
    <location>
        <begin position="269"/>
        <end position="286"/>
    </location>
</feature>
<dbReference type="InterPro" id="IPR051469">
    <property type="entry name" value="FliN/MopA/SpaO"/>
</dbReference>
<evidence type="ECO:0000256" key="2">
    <source>
        <dbReference type="ARBA" id="ARBA00009226"/>
    </source>
</evidence>
<keyword evidence="5" id="KW-0283">Flagellar rotation</keyword>
<evidence type="ECO:0000313" key="10">
    <source>
        <dbReference type="EMBL" id="SMP47329.1"/>
    </source>
</evidence>
<dbReference type="GO" id="GO:0016787">
    <property type="term" value="F:hydrolase activity"/>
    <property type="evidence" value="ECO:0007669"/>
    <property type="project" value="InterPro"/>
</dbReference>